<evidence type="ECO:0000256" key="2">
    <source>
        <dbReference type="ARBA" id="ARBA00022448"/>
    </source>
</evidence>
<feature type="transmembrane region" description="Helical" evidence="9">
    <location>
        <begin position="38"/>
        <end position="64"/>
    </location>
</feature>
<dbReference type="RefSeq" id="WP_388308090.1">
    <property type="nucleotide sequence ID" value="NZ_JBIBDZ010000005.1"/>
</dbReference>
<dbReference type="InterPro" id="IPR006153">
    <property type="entry name" value="Cation/H_exchanger_TM"/>
</dbReference>
<feature type="domain" description="Cation/H+ exchanger transmembrane" evidence="10">
    <location>
        <begin position="2"/>
        <end position="195"/>
    </location>
</feature>
<feature type="transmembrane region" description="Helical" evidence="9">
    <location>
        <begin position="109"/>
        <end position="132"/>
    </location>
</feature>
<evidence type="ECO:0000256" key="8">
    <source>
        <dbReference type="SAM" id="MobiDB-lite"/>
    </source>
</evidence>
<dbReference type="Pfam" id="PF00999">
    <property type="entry name" value="Na_H_Exchanger"/>
    <property type="match status" value="1"/>
</dbReference>
<protein>
    <submittedName>
        <fullName evidence="11">Cation:proton antiporter</fullName>
    </submittedName>
</protein>
<evidence type="ECO:0000256" key="6">
    <source>
        <dbReference type="ARBA" id="ARBA00023065"/>
    </source>
</evidence>
<keyword evidence="2" id="KW-0813">Transport</keyword>
<keyword evidence="7 9" id="KW-0472">Membrane</keyword>
<evidence type="ECO:0000256" key="3">
    <source>
        <dbReference type="ARBA" id="ARBA00022449"/>
    </source>
</evidence>
<evidence type="ECO:0000256" key="1">
    <source>
        <dbReference type="ARBA" id="ARBA00004651"/>
    </source>
</evidence>
<evidence type="ECO:0000256" key="9">
    <source>
        <dbReference type="SAM" id="Phobius"/>
    </source>
</evidence>
<evidence type="ECO:0000313" key="12">
    <source>
        <dbReference type="Proteomes" id="UP001602370"/>
    </source>
</evidence>
<reference evidence="11 12" key="1">
    <citation type="submission" date="2024-10" db="EMBL/GenBank/DDBJ databases">
        <title>The Natural Products Discovery Center: Release of the First 8490 Sequenced Strains for Exploring Actinobacteria Biosynthetic Diversity.</title>
        <authorList>
            <person name="Kalkreuter E."/>
            <person name="Kautsar S.A."/>
            <person name="Yang D."/>
            <person name="Bader C.D."/>
            <person name="Teijaro C.N."/>
            <person name="Fluegel L."/>
            <person name="Davis C.M."/>
            <person name="Simpson J.R."/>
            <person name="Lauterbach L."/>
            <person name="Steele A.D."/>
            <person name="Gui C."/>
            <person name="Meng S."/>
            <person name="Li G."/>
            <person name="Viehrig K."/>
            <person name="Ye F."/>
            <person name="Su P."/>
            <person name="Kiefer A.F."/>
            <person name="Nichols A."/>
            <person name="Cepeda A.J."/>
            <person name="Yan W."/>
            <person name="Fan B."/>
            <person name="Jiang Y."/>
            <person name="Adhikari A."/>
            <person name="Zheng C.-J."/>
            <person name="Schuster L."/>
            <person name="Cowan T.M."/>
            <person name="Smanski M.J."/>
            <person name="Chevrette M.G."/>
            <person name="De Carvalho L.P.S."/>
            <person name="Shen B."/>
        </authorList>
    </citation>
    <scope>NUCLEOTIDE SEQUENCE [LARGE SCALE GENOMIC DNA]</scope>
    <source>
        <strain evidence="11 12">NPDC012605</strain>
    </source>
</reference>
<comment type="caution">
    <text evidence="11">The sequence shown here is derived from an EMBL/GenBank/DDBJ whole genome shotgun (WGS) entry which is preliminary data.</text>
</comment>
<gene>
    <name evidence="11" type="ORF">ACFY8C_19320</name>
</gene>
<evidence type="ECO:0000259" key="10">
    <source>
        <dbReference type="Pfam" id="PF00999"/>
    </source>
</evidence>
<dbReference type="EMBL" id="JBIBDZ010000005">
    <property type="protein sequence ID" value="MFF5920468.1"/>
    <property type="molecule type" value="Genomic_DNA"/>
</dbReference>
<evidence type="ECO:0000256" key="5">
    <source>
        <dbReference type="ARBA" id="ARBA00022989"/>
    </source>
</evidence>
<feature type="transmembrane region" description="Helical" evidence="9">
    <location>
        <begin position="168"/>
        <end position="188"/>
    </location>
</feature>
<feature type="transmembrane region" description="Helical" evidence="9">
    <location>
        <begin position="76"/>
        <end position="97"/>
    </location>
</feature>
<dbReference type="Proteomes" id="UP001602370">
    <property type="component" value="Unassembled WGS sequence"/>
</dbReference>
<accession>A0ABW6XSK7</accession>
<feature type="region of interest" description="Disordered" evidence="8">
    <location>
        <begin position="197"/>
        <end position="223"/>
    </location>
</feature>
<evidence type="ECO:0000256" key="7">
    <source>
        <dbReference type="ARBA" id="ARBA00023136"/>
    </source>
</evidence>
<organism evidence="11 12">
    <name type="scientific">Streptomyces flavochromogenes</name>
    <dbReference type="NCBI Taxonomy" id="68199"/>
    <lineage>
        <taxon>Bacteria</taxon>
        <taxon>Bacillati</taxon>
        <taxon>Actinomycetota</taxon>
        <taxon>Actinomycetes</taxon>
        <taxon>Kitasatosporales</taxon>
        <taxon>Streptomycetaceae</taxon>
        <taxon>Streptomyces</taxon>
    </lineage>
</organism>
<keyword evidence="4 9" id="KW-0812">Transmembrane</keyword>
<sequence>MLAGTVLGYLGAFLMRRALESGRARPAGLRVSAPALPFLAYAASVLIDGNGFVAASVAGLWFAGTASELGEHTLDLVYDISHLLALAVWFTFGTVVAEEFSNGITPQVVGYAALVLTVARLVPVAAALTGTVFTWAERGAVGRLGSRGVTSIVFATLAYTQLQGDDAAFVVNATAATVLLSVILHGLTAEPVARWFARNPQPGTPPVPAPPTPAEPAPAEPAP</sequence>
<evidence type="ECO:0000313" key="11">
    <source>
        <dbReference type="EMBL" id="MFF5920468.1"/>
    </source>
</evidence>
<name>A0ABW6XSK7_9ACTN</name>
<keyword evidence="6" id="KW-0406">Ion transport</keyword>
<dbReference type="PANTHER" id="PTHR32507:SF8">
    <property type="entry name" value="CNH1P"/>
    <property type="match status" value="1"/>
</dbReference>
<keyword evidence="12" id="KW-1185">Reference proteome</keyword>
<evidence type="ECO:0000256" key="4">
    <source>
        <dbReference type="ARBA" id="ARBA00022692"/>
    </source>
</evidence>
<keyword evidence="5 9" id="KW-1133">Transmembrane helix</keyword>
<keyword evidence="3" id="KW-0050">Antiport</keyword>
<comment type="subcellular location">
    <subcellularLocation>
        <location evidence="1">Cell membrane</location>
        <topology evidence="1">Multi-pass membrane protein</topology>
    </subcellularLocation>
</comment>
<feature type="compositionally biased region" description="Pro residues" evidence="8">
    <location>
        <begin position="202"/>
        <end position="223"/>
    </location>
</feature>
<feature type="transmembrane region" description="Helical" evidence="9">
    <location>
        <begin position="144"/>
        <end position="162"/>
    </location>
</feature>
<dbReference type="PANTHER" id="PTHR32507">
    <property type="entry name" value="NA(+)/H(+) ANTIPORTER 1"/>
    <property type="match status" value="1"/>
</dbReference>
<proteinExistence type="predicted"/>